<evidence type="ECO:0008006" key="3">
    <source>
        <dbReference type="Google" id="ProtNLM"/>
    </source>
</evidence>
<evidence type="ECO:0000313" key="2">
    <source>
        <dbReference type="Proteomes" id="UP001549146"/>
    </source>
</evidence>
<proteinExistence type="predicted"/>
<dbReference type="EMBL" id="JBEPMO010000001">
    <property type="protein sequence ID" value="MET3730558.1"/>
    <property type="molecule type" value="Genomic_DNA"/>
</dbReference>
<organism evidence="1 2">
    <name type="scientific">Moheibacter stercoris</name>
    <dbReference type="NCBI Taxonomy" id="1628251"/>
    <lineage>
        <taxon>Bacteria</taxon>
        <taxon>Pseudomonadati</taxon>
        <taxon>Bacteroidota</taxon>
        <taxon>Flavobacteriia</taxon>
        <taxon>Flavobacteriales</taxon>
        <taxon>Weeksellaceae</taxon>
        <taxon>Moheibacter</taxon>
    </lineage>
</organism>
<comment type="caution">
    <text evidence="1">The sequence shown here is derived from an EMBL/GenBank/DDBJ whole genome shotgun (WGS) entry which is preliminary data.</text>
</comment>
<name>A0ABV2LPP7_9FLAO</name>
<evidence type="ECO:0000313" key="1">
    <source>
        <dbReference type="EMBL" id="MET3730558.1"/>
    </source>
</evidence>
<sequence length="71" mass="8412">MAFVYFFHGLKIRDIGKIPDEVTIIDKSVNERLKLIEQLEEEDKNTVYRIIDTMLTKSKFKDFFQKNVASL</sequence>
<dbReference type="Proteomes" id="UP001549146">
    <property type="component" value="Unassembled WGS sequence"/>
</dbReference>
<keyword evidence="2" id="KW-1185">Reference proteome</keyword>
<gene>
    <name evidence="1" type="ORF">ABID46_000110</name>
</gene>
<protein>
    <recommendedName>
        <fullName evidence="3">Transcriptional regulator</fullName>
    </recommendedName>
</protein>
<accession>A0ABV2LPP7</accession>
<dbReference type="RefSeq" id="WP_354505618.1">
    <property type="nucleotide sequence ID" value="NZ_JBEPMO010000001.1"/>
</dbReference>
<reference evidence="1 2" key="1">
    <citation type="submission" date="2024-06" db="EMBL/GenBank/DDBJ databases">
        <title>Genomic Encyclopedia of Type Strains, Phase IV (KMG-IV): sequencing the most valuable type-strain genomes for metagenomic binning, comparative biology and taxonomic classification.</title>
        <authorList>
            <person name="Goeker M."/>
        </authorList>
    </citation>
    <scope>NUCLEOTIDE SEQUENCE [LARGE SCALE GENOMIC DNA]</scope>
    <source>
        <strain evidence="1 2">DSM 29388</strain>
    </source>
</reference>